<dbReference type="Pfam" id="PF03717">
    <property type="entry name" value="PBP_dimer"/>
    <property type="match status" value="1"/>
</dbReference>
<dbReference type="Gene3D" id="3.90.1310.10">
    <property type="entry name" value="Penicillin-binding protein 2a (Domain 2)"/>
    <property type="match status" value="1"/>
</dbReference>
<reference evidence="5 6" key="1">
    <citation type="submission" date="2024-10" db="EMBL/GenBank/DDBJ databases">
        <authorList>
            <person name="Ratan Roy A."/>
            <person name="Morales Sandoval P.H."/>
            <person name="De Los Santos Villalobos S."/>
            <person name="Chakraborty S."/>
            <person name="Mukherjee J."/>
        </authorList>
    </citation>
    <scope>NUCLEOTIDE SEQUENCE [LARGE SCALE GENOMIC DNA]</scope>
    <source>
        <strain evidence="5 6">S1</strain>
    </source>
</reference>
<feature type="domain" description="Penicillin-binding protein dimerisation" evidence="4">
    <location>
        <begin position="81"/>
        <end position="188"/>
    </location>
</feature>
<dbReference type="EMBL" id="JBHZOL010000082">
    <property type="protein sequence ID" value="MFE4107245.1"/>
    <property type="molecule type" value="Genomic_DNA"/>
</dbReference>
<dbReference type="PANTHER" id="PTHR30627:SF1">
    <property type="entry name" value="PEPTIDOGLYCAN D,D-TRANSPEPTIDASE FTSI"/>
    <property type="match status" value="1"/>
</dbReference>
<dbReference type="SUPFAM" id="SSF56519">
    <property type="entry name" value="Penicillin binding protein dimerisation domain"/>
    <property type="match status" value="1"/>
</dbReference>
<dbReference type="InterPro" id="IPR005311">
    <property type="entry name" value="PBP_dimer"/>
</dbReference>
<protein>
    <submittedName>
        <fullName evidence="5">Penicillin-binding protein 2</fullName>
    </submittedName>
</protein>
<evidence type="ECO:0000256" key="3">
    <source>
        <dbReference type="SAM" id="MobiDB-lite"/>
    </source>
</evidence>
<comment type="caution">
    <text evidence="5">The sequence shown here is derived from an EMBL/GenBank/DDBJ whole genome shotgun (WGS) entry which is preliminary data.</text>
</comment>
<dbReference type="PANTHER" id="PTHR30627">
    <property type="entry name" value="PEPTIDOGLYCAN D,D-TRANSPEPTIDASE"/>
    <property type="match status" value="1"/>
</dbReference>
<dbReference type="Proteomes" id="UP001600165">
    <property type="component" value="Unassembled WGS sequence"/>
</dbReference>
<dbReference type="InterPro" id="IPR036138">
    <property type="entry name" value="PBP_dimer_sf"/>
</dbReference>
<evidence type="ECO:0000313" key="6">
    <source>
        <dbReference type="Proteomes" id="UP001600165"/>
    </source>
</evidence>
<sequence length="247" mass="27702">MSSRSRFATRSRRPASRKPKPRQRSRSYSPRFRALLVWSLLMLSMFGLAGRLAYIQLMQGPVLAQMAQQQQQRRRQPIQARHRIIDRQGNALAVDQIEYTLYAHPVLFDRPATAIATELSPLLEQPTAQLVQQFESQETGLKVAEMLPEEAAKRIANQGINGLELIPNLRRFYPRGDLFSQIVGYVDVDGKGQAGLEYSLQEQLLIAQPTPAPATVEKAQDSDLAALLAGDELTLQLTLDSRLQRAA</sequence>
<evidence type="ECO:0000256" key="1">
    <source>
        <dbReference type="ARBA" id="ARBA00004370"/>
    </source>
</evidence>
<feature type="region of interest" description="Disordered" evidence="3">
    <location>
        <begin position="1"/>
        <end position="27"/>
    </location>
</feature>
<name>A0ABW6II32_9CYAN</name>
<dbReference type="InterPro" id="IPR050515">
    <property type="entry name" value="Beta-lactam/transpept"/>
</dbReference>
<proteinExistence type="predicted"/>
<comment type="subcellular location">
    <subcellularLocation>
        <location evidence="1">Membrane</location>
    </subcellularLocation>
</comment>
<accession>A0ABW6II32</accession>
<keyword evidence="6" id="KW-1185">Reference proteome</keyword>
<evidence type="ECO:0000313" key="5">
    <source>
        <dbReference type="EMBL" id="MFE4107245.1"/>
    </source>
</evidence>
<evidence type="ECO:0000259" key="4">
    <source>
        <dbReference type="Pfam" id="PF03717"/>
    </source>
</evidence>
<feature type="non-terminal residue" evidence="5">
    <location>
        <position position="247"/>
    </location>
</feature>
<keyword evidence="2" id="KW-0472">Membrane</keyword>
<evidence type="ECO:0000256" key="2">
    <source>
        <dbReference type="ARBA" id="ARBA00023136"/>
    </source>
</evidence>
<feature type="compositionally biased region" description="Basic residues" evidence="3">
    <location>
        <begin position="7"/>
        <end position="25"/>
    </location>
</feature>
<gene>
    <name evidence="5" type="ORF">ACFVKH_13195</name>
</gene>
<organism evidence="5 6">
    <name type="scientific">Almyronema epifaneia S1</name>
    <dbReference type="NCBI Taxonomy" id="2991925"/>
    <lineage>
        <taxon>Bacteria</taxon>
        <taxon>Bacillati</taxon>
        <taxon>Cyanobacteriota</taxon>
        <taxon>Cyanophyceae</taxon>
        <taxon>Nodosilineales</taxon>
        <taxon>Nodosilineaceae</taxon>
        <taxon>Almyronema</taxon>
        <taxon>Almyronema epifaneia</taxon>
    </lineage>
</organism>